<dbReference type="EMBL" id="PSQE01000006">
    <property type="protein sequence ID" value="RHN53060.1"/>
    <property type="molecule type" value="Genomic_DNA"/>
</dbReference>
<reference evidence="3" key="1">
    <citation type="journal article" date="2018" name="Nat. Plants">
        <title>Whole-genome landscape of Medicago truncatula symbiotic genes.</title>
        <authorList>
            <person name="Pecrix Y."/>
            <person name="Staton S.E."/>
            <person name="Sallet E."/>
            <person name="Lelandais-Briere C."/>
            <person name="Moreau S."/>
            <person name="Carrere S."/>
            <person name="Blein T."/>
            <person name="Jardinaud M.F."/>
            <person name="Latrasse D."/>
            <person name="Zouine M."/>
            <person name="Zahm M."/>
            <person name="Kreplak J."/>
            <person name="Mayjonade B."/>
            <person name="Satge C."/>
            <person name="Perez M."/>
            <person name="Cauet S."/>
            <person name="Marande W."/>
            <person name="Chantry-Darmon C."/>
            <person name="Lopez-Roques C."/>
            <person name="Bouchez O."/>
            <person name="Berard A."/>
            <person name="Debelle F."/>
            <person name="Munos S."/>
            <person name="Bendahmane A."/>
            <person name="Berges H."/>
            <person name="Niebel A."/>
            <person name="Buitink J."/>
            <person name="Frugier F."/>
            <person name="Benhamed M."/>
            <person name="Crespi M."/>
            <person name="Gouzy J."/>
            <person name="Gamas P."/>
        </authorList>
    </citation>
    <scope>NUCLEOTIDE SEQUENCE [LARGE SCALE GENOMIC DNA]</scope>
    <source>
        <strain evidence="3">cv. Jemalong A17</strain>
    </source>
</reference>
<sequence length="47" mass="5308">MFKNLAWLFGFGFCFVTALMPSESSICTLSIYLNKSSFMDGECLMIL</sequence>
<feature type="signal peptide" evidence="1">
    <location>
        <begin position="1"/>
        <end position="18"/>
    </location>
</feature>
<evidence type="ECO:0000313" key="2">
    <source>
        <dbReference type="EMBL" id="RHN53060.1"/>
    </source>
</evidence>
<feature type="chain" id="PRO_5017435584" description="Transmembrane protein" evidence="1">
    <location>
        <begin position="19"/>
        <end position="47"/>
    </location>
</feature>
<keyword evidence="1" id="KW-0732">Signal</keyword>
<organism evidence="2 3">
    <name type="scientific">Medicago truncatula</name>
    <name type="common">Barrel medic</name>
    <name type="synonym">Medicago tribuloides</name>
    <dbReference type="NCBI Taxonomy" id="3880"/>
    <lineage>
        <taxon>Eukaryota</taxon>
        <taxon>Viridiplantae</taxon>
        <taxon>Streptophyta</taxon>
        <taxon>Embryophyta</taxon>
        <taxon>Tracheophyta</taxon>
        <taxon>Spermatophyta</taxon>
        <taxon>Magnoliopsida</taxon>
        <taxon>eudicotyledons</taxon>
        <taxon>Gunneridae</taxon>
        <taxon>Pentapetalae</taxon>
        <taxon>rosids</taxon>
        <taxon>fabids</taxon>
        <taxon>Fabales</taxon>
        <taxon>Fabaceae</taxon>
        <taxon>Papilionoideae</taxon>
        <taxon>50 kb inversion clade</taxon>
        <taxon>NPAAA clade</taxon>
        <taxon>Hologalegina</taxon>
        <taxon>IRL clade</taxon>
        <taxon>Trifolieae</taxon>
        <taxon>Medicago</taxon>
    </lineage>
</organism>
<evidence type="ECO:0000313" key="3">
    <source>
        <dbReference type="Proteomes" id="UP000265566"/>
    </source>
</evidence>
<dbReference type="AlphaFoldDB" id="A0A396HI97"/>
<gene>
    <name evidence="2" type="ORF">MtrunA17_Chr6g0487321</name>
</gene>
<comment type="caution">
    <text evidence="2">The sequence shown here is derived from an EMBL/GenBank/DDBJ whole genome shotgun (WGS) entry which is preliminary data.</text>
</comment>
<protein>
    <recommendedName>
        <fullName evidence="4">Transmembrane protein</fullName>
    </recommendedName>
</protein>
<evidence type="ECO:0000256" key="1">
    <source>
        <dbReference type="SAM" id="SignalP"/>
    </source>
</evidence>
<dbReference type="Proteomes" id="UP000265566">
    <property type="component" value="Chromosome 6"/>
</dbReference>
<evidence type="ECO:0008006" key="4">
    <source>
        <dbReference type="Google" id="ProtNLM"/>
    </source>
</evidence>
<accession>A0A396HI97</accession>
<name>A0A396HI97_MEDTR</name>
<proteinExistence type="predicted"/>
<dbReference type="Gramene" id="rna37810">
    <property type="protein sequence ID" value="RHN53060.1"/>
    <property type="gene ID" value="gene37810"/>
</dbReference>